<dbReference type="AlphaFoldDB" id="A0A1D4NR68"/>
<reference evidence="3 6" key="2">
    <citation type="submission" date="2016-09" db="EMBL/GenBank/DDBJ databases">
        <authorList>
            <consortium name="Pathogen Informatics"/>
        </authorList>
    </citation>
    <scope>NUCLEOTIDE SEQUENCE [LARGE SCALE GENOMIC DNA]</scope>
    <source>
        <strain evidence="3 6">82B</strain>
    </source>
</reference>
<dbReference type="Proteomes" id="UP000095768">
    <property type="component" value="Unassembled WGS sequence"/>
</dbReference>
<evidence type="ECO:0000313" key="3">
    <source>
        <dbReference type="EMBL" id="SCS22405.1"/>
    </source>
</evidence>
<evidence type="ECO:0000256" key="1">
    <source>
        <dbReference type="SAM" id="Coils"/>
    </source>
</evidence>
<name>A0A1D4NR68_9STAP</name>
<evidence type="ECO:0000313" key="6">
    <source>
        <dbReference type="Proteomes" id="UP000095768"/>
    </source>
</evidence>
<evidence type="ECO:0000313" key="5">
    <source>
        <dbReference type="Proteomes" id="UP000095412"/>
    </source>
</evidence>
<organism evidence="3 6">
    <name type="scientific">Staphylococcus caeli</name>
    <dbReference type="NCBI Taxonomy" id="2201815"/>
    <lineage>
        <taxon>Bacteria</taxon>
        <taxon>Bacillati</taxon>
        <taxon>Bacillota</taxon>
        <taxon>Bacilli</taxon>
        <taxon>Bacillales</taxon>
        <taxon>Staphylococcaceae</taxon>
        <taxon>Staphylococcus</taxon>
    </lineage>
</organism>
<reference evidence="4 5" key="1">
    <citation type="submission" date="2016-09" db="EMBL/GenBank/DDBJ databases">
        <authorList>
            <consortium name="Pathogen Informatics"/>
            <person name="Sun Q."/>
            <person name="Inoue M."/>
        </authorList>
    </citation>
    <scope>NUCLEOTIDE SEQUENCE [LARGE SCALE GENOMIC DNA]</scope>
    <source>
        <strain evidence="4 5">82C</strain>
    </source>
</reference>
<sequence length="196" mass="21882">MKKKFLVILGASCLLAGCGSQNLGPLEEKTTHLRDENHKLKSNIQDLKQGISKEKNNIAALEKDKKNIGKAKNNKKKVSNLKASSKYYQDIAKAIDAYNGIESTVTKNKGNKKTQEKLTNITNDVDTAFTTYKNDIDKAKMSDDDQEKNKNITKLNKDLSSAMRDIREGYSSKNKKKIQKGQNALSTISINNNQSK</sequence>
<evidence type="ECO:0000313" key="4">
    <source>
        <dbReference type="EMBL" id="SCT13232.1"/>
    </source>
</evidence>
<proteinExistence type="predicted"/>
<gene>
    <name evidence="3" type="ORF">SAMEA2297795_00018</name>
    <name evidence="4" type="ORF">SAMEA2297796_01814</name>
</gene>
<dbReference type="OrthoDB" id="2414214at2"/>
<dbReference type="PROSITE" id="PS51257">
    <property type="entry name" value="PROKAR_LIPOPROTEIN"/>
    <property type="match status" value="1"/>
</dbReference>
<dbReference type="Proteomes" id="UP000095412">
    <property type="component" value="Unassembled WGS sequence"/>
</dbReference>
<feature type="region of interest" description="Disordered" evidence="2">
    <location>
        <begin position="158"/>
        <end position="183"/>
    </location>
</feature>
<dbReference type="RefSeq" id="WP_069996000.1">
    <property type="nucleotide sequence ID" value="NZ_FMPG01000001.1"/>
</dbReference>
<dbReference type="EMBL" id="FMPI01000013">
    <property type="protein sequence ID" value="SCT13232.1"/>
    <property type="molecule type" value="Genomic_DNA"/>
</dbReference>
<dbReference type="EMBL" id="FMPG01000001">
    <property type="protein sequence ID" value="SCS22405.1"/>
    <property type="molecule type" value="Genomic_DNA"/>
</dbReference>
<accession>A0A1D4NR68</accession>
<evidence type="ECO:0000256" key="2">
    <source>
        <dbReference type="SAM" id="MobiDB-lite"/>
    </source>
</evidence>
<keyword evidence="1" id="KW-0175">Coiled coil</keyword>
<protein>
    <submittedName>
        <fullName evidence="3 4">Lipoprotein</fullName>
    </submittedName>
</protein>
<keyword evidence="3" id="KW-0449">Lipoprotein</keyword>
<keyword evidence="5" id="KW-1185">Reference proteome</keyword>
<feature type="coiled-coil region" evidence="1">
    <location>
        <begin position="37"/>
        <end position="71"/>
    </location>
</feature>